<evidence type="ECO:0000313" key="5">
    <source>
        <dbReference type="EMBL" id="KAF9610757.1"/>
    </source>
</evidence>
<dbReference type="PANTHER" id="PTHR46512">
    <property type="entry name" value="PEPTIDYLPROLYL ISOMERASE"/>
    <property type="match status" value="1"/>
</dbReference>
<dbReference type="SUPFAM" id="SSF52833">
    <property type="entry name" value="Thioredoxin-like"/>
    <property type="match status" value="1"/>
</dbReference>
<protein>
    <recommendedName>
        <fullName evidence="3">peptidylprolyl isomerase</fullName>
        <ecNumber evidence="3">5.2.1.8</ecNumber>
    </recommendedName>
</protein>
<dbReference type="InterPro" id="IPR046357">
    <property type="entry name" value="PPIase_dom_sf"/>
</dbReference>
<comment type="catalytic activity">
    <reaction evidence="3">
        <text>[protein]-peptidylproline (omega=180) = [protein]-peptidylproline (omega=0)</text>
        <dbReference type="Rhea" id="RHEA:16237"/>
        <dbReference type="Rhea" id="RHEA-COMP:10747"/>
        <dbReference type="Rhea" id="RHEA-COMP:10748"/>
        <dbReference type="ChEBI" id="CHEBI:83833"/>
        <dbReference type="ChEBI" id="CHEBI:83834"/>
        <dbReference type="EC" id="5.2.1.8"/>
    </reaction>
</comment>
<evidence type="ECO:0000313" key="6">
    <source>
        <dbReference type="Proteomes" id="UP000631114"/>
    </source>
</evidence>
<dbReference type="PANTHER" id="PTHR46512:SF11">
    <property type="entry name" value="PEPTIDYLPROLYL ISOMERASE"/>
    <property type="match status" value="1"/>
</dbReference>
<name>A0A835I614_9MAGN</name>
<dbReference type="SUPFAM" id="SSF48452">
    <property type="entry name" value="TPR-like"/>
    <property type="match status" value="1"/>
</dbReference>
<dbReference type="Gene3D" id="1.25.40.10">
    <property type="entry name" value="Tetratricopeptide repeat domain"/>
    <property type="match status" value="1"/>
</dbReference>
<feature type="domain" description="PPIase FKBP-type" evidence="4">
    <location>
        <begin position="1"/>
        <end position="87"/>
    </location>
</feature>
<accession>A0A835I614</accession>
<dbReference type="InterPro" id="IPR014025">
    <property type="entry name" value="Glutaredoxin_subgr"/>
</dbReference>
<evidence type="ECO:0000259" key="4">
    <source>
        <dbReference type="PROSITE" id="PS50059"/>
    </source>
</evidence>
<dbReference type="SMART" id="SM00028">
    <property type="entry name" value="TPR"/>
    <property type="match status" value="3"/>
</dbReference>
<dbReference type="Proteomes" id="UP000631114">
    <property type="component" value="Unassembled WGS sequence"/>
</dbReference>
<keyword evidence="6" id="KW-1185">Reference proteome</keyword>
<dbReference type="InterPro" id="IPR001179">
    <property type="entry name" value="PPIase_FKBP_dom"/>
</dbReference>
<dbReference type="InterPro" id="IPR002109">
    <property type="entry name" value="Glutaredoxin"/>
</dbReference>
<dbReference type="EMBL" id="JADFTS010000004">
    <property type="protein sequence ID" value="KAF9610757.1"/>
    <property type="molecule type" value="Genomic_DNA"/>
</dbReference>
<dbReference type="PROSITE" id="PS50059">
    <property type="entry name" value="FKBP_PPIASE"/>
    <property type="match status" value="1"/>
</dbReference>
<dbReference type="Pfam" id="PF00462">
    <property type="entry name" value="Glutaredoxin"/>
    <property type="match status" value="1"/>
</dbReference>
<keyword evidence="2" id="KW-0802">TPR repeat</keyword>
<dbReference type="PRINTS" id="PR00160">
    <property type="entry name" value="GLUTAREDOXIN"/>
</dbReference>
<keyword evidence="1" id="KW-0677">Repeat</keyword>
<evidence type="ECO:0000256" key="2">
    <source>
        <dbReference type="ARBA" id="ARBA00022803"/>
    </source>
</evidence>
<dbReference type="InterPro" id="IPR036249">
    <property type="entry name" value="Thioredoxin-like_sf"/>
</dbReference>
<dbReference type="PROSITE" id="PS51354">
    <property type="entry name" value="GLUTAREDOXIN_2"/>
    <property type="match status" value="1"/>
</dbReference>
<gene>
    <name evidence="5" type="ORF">IFM89_024613</name>
</gene>
<dbReference type="InterPro" id="IPR011990">
    <property type="entry name" value="TPR-like_helical_dom_sf"/>
</dbReference>
<dbReference type="AlphaFoldDB" id="A0A835I614"/>
<evidence type="ECO:0000256" key="1">
    <source>
        <dbReference type="ARBA" id="ARBA00022737"/>
    </source>
</evidence>
<proteinExistence type="predicted"/>
<sequence length="352" mass="39849">MFIPKLQDGTVFLKKGHDDDEIFEFKTDGEQVIDGLDRAVMTMKKREVAESTIAPEYGFGSSESKQEMVVVPPNSTLYYEVELESFVKERESWDMNTPEKIEAAGKKKKEGNVALKAGKYAKASKRYEKVRKFLVGSNNFSDDFILLQLHENLLVIWLENLFEYDTNFSEEEKKQSKVLKVSCNLNNAACKLKLKDYKQAEKLCSKVLELESTNVKALYRRAQGYIQLADLDLVALEIDPNNSVISLFSRSKTQSSQNPSSSSSSSSSSSFGSRLEENVKETLSDNHVVIYSKTWCSYSSEVKSLFKRLGVQPHVVELDQMGPQGPQLQKVLERLTGQHTVPNVFIGEFLDF</sequence>
<dbReference type="InterPro" id="IPR050754">
    <property type="entry name" value="FKBP4/5/8-like"/>
</dbReference>
<dbReference type="InterPro" id="IPR019734">
    <property type="entry name" value="TPR_rpt"/>
</dbReference>
<dbReference type="GO" id="GO:0003755">
    <property type="term" value="F:peptidyl-prolyl cis-trans isomerase activity"/>
    <property type="evidence" value="ECO:0007669"/>
    <property type="project" value="UniProtKB-KW"/>
</dbReference>
<comment type="caution">
    <text evidence="5">The sequence shown here is derived from an EMBL/GenBank/DDBJ whole genome shotgun (WGS) entry which is preliminary data.</text>
</comment>
<dbReference type="SUPFAM" id="SSF54534">
    <property type="entry name" value="FKBP-like"/>
    <property type="match status" value="1"/>
</dbReference>
<keyword evidence="3" id="KW-0413">Isomerase</keyword>
<dbReference type="EC" id="5.2.1.8" evidence="3"/>
<dbReference type="Pfam" id="PF00254">
    <property type="entry name" value="FKBP_C"/>
    <property type="match status" value="1"/>
</dbReference>
<dbReference type="Gene3D" id="3.40.30.10">
    <property type="entry name" value="Glutaredoxin"/>
    <property type="match status" value="1"/>
</dbReference>
<organism evidence="5 6">
    <name type="scientific">Coptis chinensis</name>
    <dbReference type="NCBI Taxonomy" id="261450"/>
    <lineage>
        <taxon>Eukaryota</taxon>
        <taxon>Viridiplantae</taxon>
        <taxon>Streptophyta</taxon>
        <taxon>Embryophyta</taxon>
        <taxon>Tracheophyta</taxon>
        <taxon>Spermatophyta</taxon>
        <taxon>Magnoliopsida</taxon>
        <taxon>Ranunculales</taxon>
        <taxon>Ranunculaceae</taxon>
        <taxon>Coptidoideae</taxon>
        <taxon>Coptis</taxon>
    </lineage>
</organism>
<evidence type="ECO:0000256" key="3">
    <source>
        <dbReference type="PROSITE-ProRule" id="PRU00277"/>
    </source>
</evidence>
<keyword evidence="3" id="KW-0697">Rotamase</keyword>
<dbReference type="Gene3D" id="3.10.50.40">
    <property type="match status" value="1"/>
</dbReference>
<dbReference type="OrthoDB" id="1420814at2759"/>
<reference evidence="5 6" key="1">
    <citation type="submission" date="2020-10" db="EMBL/GenBank/DDBJ databases">
        <title>The Coptis chinensis genome and diversification of protoberbering-type alkaloids.</title>
        <authorList>
            <person name="Wang B."/>
            <person name="Shu S."/>
            <person name="Song C."/>
            <person name="Liu Y."/>
        </authorList>
    </citation>
    <scope>NUCLEOTIDE SEQUENCE [LARGE SCALE GENOMIC DNA]</scope>
    <source>
        <strain evidence="5">HL-2020</strain>
        <tissue evidence="5">Leaf</tissue>
    </source>
</reference>
<dbReference type="CDD" id="cd03419">
    <property type="entry name" value="GRX_GRXh_1_2_like"/>
    <property type="match status" value="1"/>
</dbReference>